<dbReference type="EMBL" id="CP000155">
    <property type="protein sequence ID" value="ABC27715.1"/>
    <property type="molecule type" value="Genomic_DNA"/>
</dbReference>
<protein>
    <submittedName>
        <fullName evidence="2">Uncharacterized protein</fullName>
    </submittedName>
</protein>
<dbReference type="KEGG" id="hch:HCH_00821"/>
<dbReference type="STRING" id="349521.HCH_00821"/>
<evidence type="ECO:0000313" key="2">
    <source>
        <dbReference type="EMBL" id="ABC27715.1"/>
    </source>
</evidence>
<sequence length="142" mass="15543">MNLKPAALLCCLLSPSAFGGETAKDFLGDFVIGAYQLIGKAPDSTSTYQGALQIYSENHQLKIKREIDGAVIFGEAAIEEAAHGEATVLRMRFKENNVAYESTCLVQSDLDNYARISCHLYQANNESKSSGLEALFIDHHKL</sequence>
<dbReference type="RefSeq" id="WP_011394792.1">
    <property type="nucleotide sequence ID" value="NC_007645.1"/>
</dbReference>
<dbReference type="AlphaFoldDB" id="Q2SNQ9"/>
<accession>Q2SNQ9</accession>
<proteinExistence type="predicted"/>
<evidence type="ECO:0000313" key="3">
    <source>
        <dbReference type="Proteomes" id="UP000000238"/>
    </source>
</evidence>
<keyword evidence="1" id="KW-0732">Signal</keyword>
<dbReference type="eggNOG" id="ENOG5033B04">
    <property type="taxonomic scope" value="Bacteria"/>
</dbReference>
<feature type="chain" id="PRO_5004215765" evidence="1">
    <location>
        <begin position="20"/>
        <end position="142"/>
    </location>
</feature>
<dbReference type="OrthoDB" id="6400832at2"/>
<dbReference type="Proteomes" id="UP000000238">
    <property type="component" value="Chromosome"/>
</dbReference>
<name>Q2SNQ9_HAHCH</name>
<dbReference type="HOGENOM" id="CLU_1813081_0_0_6"/>
<gene>
    <name evidence="2" type="ordered locus">HCH_00821</name>
</gene>
<feature type="signal peptide" evidence="1">
    <location>
        <begin position="1"/>
        <end position="19"/>
    </location>
</feature>
<reference evidence="2 3" key="1">
    <citation type="journal article" date="2005" name="Nucleic Acids Res.">
        <title>Genomic blueprint of Hahella chejuensis, a marine microbe producing an algicidal agent.</title>
        <authorList>
            <person name="Jeong H."/>
            <person name="Yim J.H."/>
            <person name="Lee C."/>
            <person name="Choi S.-H."/>
            <person name="Park Y.K."/>
            <person name="Yoon S.H."/>
            <person name="Hur C.-G."/>
            <person name="Kang H.-Y."/>
            <person name="Kim D."/>
            <person name="Lee H.H."/>
            <person name="Park K.H."/>
            <person name="Park S.-H."/>
            <person name="Park H.-S."/>
            <person name="Lee H.K."/>
            <person name="Oh T.K."/>
            <person name="Kim J.F."/>
        </authorList>
    </citation>
    <scope>NUCLEOTIDE SEQUENCE [LARGE SCALE GENOMIC DNA]</scope>
    <source>
        <strain evidence="2 3">KCTC 2396</strain>
    </source>
</reference>
<keyword evidence="3" id="KW-1185">Reference proteome</keyword>
<evidence type="ECO:0000256" key="1">
    <source>
        <dbReference type="SAM" id="SignalP"/>
    </source>
</evidence>
<organism evidence="2 3">
    <name type="scientific">Hahella chejuensis (strain KCTC 2396)</name>
    <dbReference type="NCBI Taxonomy" id="349521"/>
    <lineage>
        <taxon>Bacteria</taxon>
        <taxon>Pseudomonadati</taxon>
        <taxon>Pseudomonadota</taxon>
        <taxon>Gammaproteobacteria</taxon>
        <taxon>Oceanospirillales</taxon>
        <taxon>Hahellaceae</taxon>
        <taxon>Hahella</taxon>
    </lineage>
</organism>